<protein>
    <submittedName>
        <fullName evidence="2">Uncharacterized protein</fullName>
    </submittedName>
</protein>
<accession>A0A423W4M4</accession>
<reference evidence="2 3" key="1">
    <citation type="submission" date="2015-09" db="EMBL/GenBank/DDBJ databases">
        <title>Host preference determinants of Valsa canker pathogens revealed by comparative genomics.</title>
        <authorList>
            <person name="Yin Z."/>
            <person name="Huang L."/>
        </authorList>
    </citation>
    <scope>NUCLEOTIDE SEQUENCE [LARGE SCALE GENOMIC DNA]</scope>
    <source>
        <strain evidence="2 3">YSFL</strain>
    </source>
</reference>
<evidence type="ECO:0000313" key="2">
    <source>
        <dbReference type="EMBL" id="ROV98274.1"/>
    </source>
</evidence>
<feature type="region of interest" description="Disordered" evidence="1">
    <location>
        <begin position="145"/>
        <end position="336"/>
    </location>
</feature>
<comment type="caution">
    <text evidence="2">The sequence shown here is derived from an EMBL/GenBank/DDBJ whole genome shotgun (WGS) entry which is preliminary data.</text>
</comment>
<gene>
    <name evidence="2" type="ORF">VSDG_04407</name>
</gene>
<dbReference type="AlphaFoldDB" id="A0A423W4M4"/>
<feature type="compositionally biased region" description="Polar residues" evidence="1">
    <location>
        <begin position="257"/>
        <end position="277"/>
    </location>
</feature>
<evidence type="ECO:0000313" key="3">
    <source>
        <dbReference type="Proteomes" id="UP000284375"/>
    </source>
</evidence>
<evidence type="ECO:0000256" key="1">
    <source>
        <dbReference type="SAM" id="MobiDB-lite"/>
    </source>
</evidence>
<sequence>MATTTHSGQGHLADNLEKQLNEIMVQMGRIFQAPSQNPERADQIVVSAKKRMCEATDSFHSTLDEMEMEITRAKAVFLRDLEKIREKQKAAVTPAPAPMPAPAPAPAPAPVPAPVRAQPPAPMVIDLDSPKTGHASAPVAPMMVSASPSMQNRPNPKAPEPKPVAPFPDMGMGTGNPAPPATVPFHPVKAAEGKRPSPKPATKPGPPSGRLSHKTSPLVSRQVPKTPASVTPVAPAAPPVPSPATNQPPSNAPTPHNPFTSATFTLDPTNSDTQMQPGSHDVPMDLTGFDNSAGLDSLGLEGVAPAAVNPEQPPSNPPANDSNVDDLDHFFDLGGSSNANFDENFNDIGEFMNNDFTFDTFE</sequence>
<dbReference type="OrthoDB" id="5409998at2759"/>
<dbReference type="STRING" id="252740.A0A423W4M4"/>
<dbReference type="Proteomes" id="UP000284375">
    <property type="component" value="Unassembled WGS sequence"/>
</dbReference>
<dbReference type="EMBL" id="LJZO01000014">
    <property type="protein sequence ID" value="ROV98274.1"/>
    <property type="molecule type" value="Genomic_DNA"/>
</dbReference>
<keyword evidence="3" id="KW-1185">Reference proteome</keyword>
<feature type="compositionally biased region" description="Pro residues" evidence="1">
    <location>
        <begin position="198"/>
        <end position="207"/>
    </location>
</feature>
<feature type="compositionally biased region" description="Pro residues" evidence="1">
    <location>
        <begin position="95"/>
        <end position="111"/>
    </location>
</feature>
<feature type="region of interest" description="Disordered" evidence="1">
    <location>
        <begin position="91"/>
        <end position="111"/>
    </location>
</feature>
<proteinExistence type="predicted"/>
<organism evidence="2 3">
    <name type="scientific">Cytospora chrysosperma</name>
    <name type="common">Cytospora canker fungus</name>
    <name type="synonym">Sphaeria chrysosperma</name>
    <dbReference type="NCBI Taxonomy" id="252740"/>
    <lineage>
        <taxon>Eukaryota</taxon>
        <taxon>Fungi</taxon>
        <taxon>Dikarya</taxon>
        <taxon>Ascomycota</taxon>
        <taxon>Pezizomycotina</taxon>
        <taxon>Sordariomycetes</taxon>
        <taxon>Sordariomycetidae</taxon>
        <taxon>Diaporthales</taxon>
        <taxon>Cytosporaceae</taxon>
        <taxon>Cytospora</taxon>
    </lineage>
</organism>
<feature type="compositionally biased region" description="Pro residues" evidence="1">
    <location>
        <begin position="156"/>
        <end position="166"/>
    </location>
</feature>
<name>A0A423W4M4_CYTCH</name>